<dbReference type="GO" id="GO:0000981">
    <property type="term" value="F:DNA-binding transcription factor activity, RNA polymerase II-specific"/>
    <property type="evidence" value="ECO:0007669"/>
    <property type="project" value="InterPro"/>
</dbReference>
<dbReference type="AlphaFoldDB" id="A0A397H6Y6"/>
<evidence type="ECO:0000256" key="3">
    <source>
        <dbReference type="ARBA" id="ARBA00023125"/>
    </source>
</evidence>
<dbReference type="SUPFAM" id="SSF57701">
    <property type="entry name" value="Zn2/Cys6 DNA-binding domain"/>
    <property type="match status" value="1"/>
</dbReference>
<keyword evidence="9" id="KW-1185">Reference proteome</keyword>
<name>A0A397H6Y6_ASPTH</name>
<dbReference type="RefSeq" id="XP_026615141.1">
    <property type="nucleotide sequence ID" value="XM_026759260.1"/>
</dbReference>
<keyword evidence="4" id="KW-0804">Transcription</keyword>
<dbReference type="SMART" id="SM00066">
    <property type="entry name" value="GAL4"/>
    <property type="match status" value="1"/>
</dbReference>
<evidence type="ECO:0000313" key="9">
    <source>
        <dbReference type="Proteomes" id="UP000215305"/>
    </source>
</evidence>
<evidence type="ECO:0000256" key="5">
    <source>
        <dbReference type="ARBA" id="ARBA00023242"/>
    </source>
</evidence>
<dbReference type="PANTHER" id="PTHR31069">
    <property type="entry name" value="OLEATE-ACTIVATED TRANSCRIPTION FACTOR 1-RELATED"/>
    <property type="match status" value="1"/>
</dbReference>
<dbReference type="GO" id="GO:0003677">
    <property type="term" value="F:DNA binding"/>
    <property type="evidence" value="ECO:0007669"/>
    <property type="project" value="UniProtKB-KW"/>
</dbReference>
<keyword evidence="5" id="KW-0539">Nucleus</keyword>
<evidence type="ECO:0000256" key="2">
    <source>
        <dbReference type="ARBA" id="ARBA00023015"/>
    </source>
</evidence>
<dbReference type="PROSITE" id="PS00463">
    <property type="entry name" value="ZN2_CY6_FUNGAL_1"/>
    <property type="match status" value="1"/>
</dbReference>
<gene>
    <name evidence="8" type="ORF">CDV56_105641</name>
</gene>
<dbReference type="CDD" id="cd00067">
    <property type="entry name" value="GAL4"/>
    <property type="match status" value="1"/>
</dbReference>
<evidence type="ECO:0000313" key="8">
    <source>
        <dbReference type="EMBL" id="RHZ57678.1"/>
    </source>
</evidence>
<dbReference type="PRINTS" id="PR00755">
    <property type="entry name" value="AFLATOXINBRP"/>
</dbReference>
<evidence type="ECO:0000256" key="6">
    <source>
        <dbReference type="SAM" id="MobiDB-lite"/>
    </source>
</evidence>
<evidence type="ECO:0000259" key="7">
    <source>
        <dbReference type="PROSITE" id="PS50048"/>
    </source>
</evidence>
<dbReference type="GO" id="GO:0005634">
    <property type="term" value="C:nucleus"/>
    <property type="evidence" value="ECO:0007669"/>
    <property type="project" value="InterPro"/>
</dbReference>
<dbReference type="GO" id="GO:0045122">
    <property type="term" value="P:aflatoxin biosynthetic process"/>
    <property type="evidence" value="ECO:0007669"/>
    <property type="project" value="InterPro"/>
</dbReference>
<evidence type="ECO:0000256" key="4">
    <source>
        <dbReference type="ARBA" id="ARBA00023163"/>
    </source>
</evidence>
<comment type="caution">
    <text evidence="8">The sequence shown here is derived from an EMBL/GenBank/DDBJ whole genome shotgun (WGS) entry which is preliminary data.</text>
</comment>
<keyword evidence="2" id="KW-0805">Transcription regulation</keyword>
<dbReference type="PANTHER" id="PTHR31069:SF31">
    <property type="entry name" value="MONODICTYPHENONE CLUSTER TRANSCRIPTION FACTOR-RELATED"/>
    <property type="match status" value="1"/>
</dbReference>
<keyword evidence="3" id="KW-0238">DNA-binding</keyword>
<feature type="domain" description="Zn(2)-C6 fungal-type" evidence="7">
    <location>
        <begin position="26"/>
        <end position="56"/>
    </location>
</feature>
<dbReference type="EMBL" id="NKHU02000076">
    <property type="protein sequence ID" value="RHZ57678.1"/>
    <property type="molecule type" value="Genomic_DNA"/>
</dbReference>
<accession>A0A397H6Y6</accession>
<dbReference type="VEuPathDB" id="FungiDB:CDV56_105641"/>
<feature type="compositionally biased region" description="Basic and acidic residues" evidence="6">
    <location>
        <begin position="1"/>
        <end position="14"/>
    </location>
</feature>
<keyword evidence="1" id="KW-0479">Metal-binding</keyword>
<dbReference type="GO" id="GO:0008270">
    <property type="term" value="F:zinc ion binding"/>
    <property type="evidence" value="ECO:0007669"/>
    <property type="project" value="InterPro"/>
</dbReference>
<dbReference type="PROSITE" id="PS50048">
    <property type="entry name" value="ZN2_CY6_FUNGAL_2"/>
    <property type="match status" value="1"/>
</dbReference>
<protein>
    <recommendedName>
        <fullName evidence="7">Zn(2)-C6 fungal-type domain-containing protein</fullName>
    </recommendedName>
</protein>
<dbReference type="Proteomes" id="UP000215305">
    <property type="component" value="Unassembled WGS sequence"/>
</dbReference>
<dbReference type="InterPro" id="IPR050675">
    <property type="entry name" value="OAF3"/>
</dbReference>
<dbReference type="GeneID" id="38127615"/>
<feature type="region of interest" description="Disordered" evidence="6">
    <location>
        <begin position="71"/>
        <end position="159"/>
    </location>
</feature>
<organism evidence="8 9">
    <name type="scientific">Aspergillus thermomutatus</name>
    <name type="common">Neosartorya pseudofischeri</name>
    <dbReference type="NCBI Taxonomy" id="41047"/>
    <lineage>
        <taxon>Eukaryota</taxon>
        <taxon>Fungi</taxon>
        <taxon>Dikarya</taxon>
        <taxon>Ascomycota</taxon>
        <taxon>Pezizomycotina</taxon>
        <taxon>Eurotiomycetes</taxon>
        <taxon>Eurotiomycetidae</taxon>
        <taxon>Eurotiales</taxon>
        <taxon>Aspergillaceae</taxon>
        <taxon>Aspergillus</taxon>
        <taxon>Aspergillus subgen. Fumigati</taxon>
    </lineage>
</organism>
<feature type="compositionally biased region" description="Basic and acidic residues" evidence="6">
    <location>
        <begin position="76"/>
        <end position="88"/>
    </location>
</feature>
<dbReference type="Gene3D" id="4.10.240.10">
    <property type="entry name" value="Zn(2)-C6 fungal-type DNA-binding domain"/>
    <property type="match status" value="1"/>
</dbReference>
<feature type="compositionally biased region" description="Low complexity" evidence="6">
    <location>
        <begin position="105"/>
        <end position="123"/>
    </location>
</feature>
<feature type="region of interest" description="Disordered" evidence="6">
    <location>
        <begin position="1"/>
        <end position="20"/>
    </location>
</feature>
<evidence type="ECO:0000256" key="1">
    <source>
        <dbReference type="ARBA" id="ARBA00022723"/>
    </source>
</evidence>
<dbReference type="InterPro" id="IPR013700">
    <property type="entry name" value="AflR"/>
</dbReference>
<dbReference type="Pfam" id="PF00172">
    <property type="entry name" value="Zn_clus"/>
    <property type="match status" value="1"/>
</dbReference>
<dbReference type="OrthoDB" id="2943660at2759"/>
<proteinExistence type="predicted"/>
<reference evidence="8" key="1">
    <citation type="submission" date="2018-08" db="EMBL/GenBank/DDBJ databases">
        <title>Draft genome sequence of azole-resistant Aspergillus thermomutatus (Neosartorya pseudofischeri) strain HMR AF 39, isolated from a human nasal aspirate.</title>
        <authorList>
            <person name="Parent-Michaud M."/>
            <person name="Dufresne P.J."/>
            <person name="Fournier E."/>
            <person name="Martineau C."/>
            <person name="Moreira S."/>
            <person name="Perkins V."/>
            <person name="De Repentigny L."/>
            <person name="Dufresne S.F."/>
        </authorList>
    </citation>
    <scope>NUCLEOTIDE SEQUENCE [LARGE SCALE GENOMIC DNA]</scope>
    <source>
        <strain evidence="8">HMR AF 39</strain>
    </source>
</reference>
<dbReference type="InterPro" id="IPR001138">
    <property type="entry name" value="Zn2Cys6_DnaBD"/>
</dbReference>
<dbReference type="Pfam" id="PF08493">
    <property type="entry name" value="AflR"/>
    <property type="match status" value="1"/>
</dbReference>
<sequence length="480" mass="51975">MEDIRRSRAQRSREQSGPPVIKLRSSCDYCTDSKVRCDKQHPSCGRCTKLGHRCQYSVSLRTARLATLLTAGENHGTNHGDESNEDARNKRKRTPPAAMSGAGGSIPPSLSPSRPSSRTSASSTDRRNHGMSDPPAASELSTSSGTKSMPAPTLTDGPGYITPFSFESGFADPKSAYVTENGQELEDDFLLNHLPGASSHLLPLDPSAGLQRPCPDVATTAHEFGPLWAWPDFVDQPMLLSGTLSSHNNAPFNLNTSGEWDENGATAMSTLKPKPIDMHSPGLGKSMTMTSESNESNTGLATPLGHDCTRVGKRLLASVNRLSMRDEDSPSGLTTGQALLVCSGITKRLQQLLECSCKEDPHLPFLIAVIISNVLIIYSSIAQISIPPFCRGRSVAFRPAPLTVGVYEMDDEAGRLLNAQLVVHELRKIRQLEARFSEKYCRTFEAETGERDIYSALGNFVGQRLNQTIEACSGQGLNCD</sequence>
<dbReference type="InterPro" id="IPR036864">
    <property type="entry name" value="Zn2-C6_fun-type_DNA-bd_sf"/>
</dbReference>